<dbReference type="Pfam" id="PF00144">
    <property type="entry name" value="Beta-lactamase"/>
    <property type="match status" value="1"/>
</dbReference>
<comment type="caution">
    <text evidence="2">The sequence shown here is derived from an EMBL/GenBank/DDBJ whole genome shotgun (WGS) entry which is preliminary data.</text>
</comment>
<reference evidence="2 3" key="1">
    <citation type="submission" date="2021-03" db="EMBL/GenBank/DDBJ databases">
        <title>Antimicrobial resistance genes in bacteria isolated from Japanese honey, and their potential for conferring macrolide and lincosamide resistance in the American foulbrood pathogen Paenibacillus larvae.</title>
        <authorList>
            <person name="Okamoto M."/>
            <person name="Kumagai M."/>
            <person name="Kanamori H."/>
            <person name="Takamatsu D."/>
        </authorList>
    </citation>
    <scope>NUCLEOTIDE SEQUENCE [LARGE SCALE GENOMIC DNA]</scope>
    <source>
        <strain evidence="2 3">J6TS1</strain>
    </source>
</reference>
<accession>A0ABQ4KS10</accession>
<name>A0ABQ4KS10_SIMTE</name>
<sequence length="357" mass="41042">MDSEKLSELETIIKSEYSNINGIVVVRNRYIAFEKYYNGYGPDDTHHVASVTKSIISALIGIAIDEKYIKNVDQKVLDFFPEYVPDAAERKKREITIRHLLTMTAPYPFEDWYEPLDKMCIQSDWVKYTLDMLGQKGSIGIFKYSTAGVHLLSTIITRSTGRIAREFANERLFKPIGMKEIPDYKMESFGFEDLFGKNVKGWVNDPDGNSTGGWGLTLSPRDMARLGCLYLNRGIWDNKQIISKTWIDESTAMNTNNYGYLWWLRDVDGVFAYLAMGDGGNIICCIPEKDLVVAITSEFSMNPRDRWTLIKEHIIPAVIDQTYYPKSSKDAFRKIEWLEILVYGRWGNRLGQLIIPK</sequence>
<dbReference type="PANTHER" id="PTHR43283:SF7">
    <property type="entry name" value="BETA-LACTAMASE-RELATED DOMAIN-CONTAINING PROTEIN"/>
    <property type="match status" value="1"/>
</dbReference>
<dbReference type="InterPro" id="IPR001466">
    <property type="entry name" value="Beta-lactam-related"/>
</dbReference>
<dbReference type="PANTHER" id="PTHR43283">
    <property type="entry name" value="BETA-LACTAMASE-RELATED"/>
    <property type="match status" value="1"/>
</dbReference>
<evidence type="ECO:0000313" key="2">
    <source>
        <dbReference type="EMBL" id="GIN94817.1"/>
    </source>
</evidence>
<dbReference type="SUPFAM" id="SSF56601">
    <property type="entry name" value="beta-lactamase/transpeptidase-like"/>
    <property type="match status" value="1"/>
</dbReference>
<keyword evidence="3" id="KW-1185">Reference proteome</keyword>
<dbReference type="InterPro" id="IPR012338">
    <property type="entry name" value="Beta-lactam/transpept-like"/>
</dbReference>
<dbReference type="EMBL" id="BORJ01000001">
    <property type="protein sequence ID" value="GIN94817.1"/>
    <property type="molecule type" value="Genomic_DNA"/>
</dbReference>
<feature type="domain" description="Beta-lactamase-related" evidence="1">
    <location>
        <begin position="23"/>
        <end position="298"/>
    </location>
</feature>
<evidence type="ECO:0000313" key="3">
    <source>
        <dbReference type="Proteomes" id="UP000680670"/>
    </source>
</evidence>
<dbReference type="RefSeq" id="WP_212952951.1">
    <property type="nucleotide sequence ID" value="NZ_BORJ01000001.1"/>
</dbReference>
<organism evidence="2 3">
    <name type="scientific">Siminovitchia terrae</name>
    <name type="common">Bacillus terrae</name>
    <dbReference type="NCBI Taxonomy" id="1914933"/>
    <lineage>
        <taxon>Bacteria</taxon>
        <taxon>Bacillati</taxon>
        <taxon>Bacillota</taxon>
        <taxon>Bacilli</taxon>
        <taxon>Bacillales</taxon>
        <taxon>Bacillaceae</taxon>
        <taxon>Siminovitchia</taxon>
    </lineage>
</organism>
<dbReference type="InterPro" id="IPR050789">
    <property type="entry name" value="Diverse_Enzym_Activities"/>
</dbReference>
<protein>
    <submittedName>
        <fullName evidence="2">Penicillin-binding protein</fullName>
    </submittedName>
</protein>
<dbReference type="Gene3D" id="3.40.710.10">
    <property type="entry name" value="DD-peptidase/beta-lactamase superfamily"/>
    <property type="match status" value="1"/>
</dbReference>
<dbReference type="Proteomes" id="UP000680670">
    <property type="component" value="Unassembled WGS sequence"/>
</dbReference>
<evidence type="ECO:0000259" key="1">
    <source>
        <dbReference type="Pfam" id="PF00144"/>
    </source>
</evidence>
<proteinExistence type="predicted"/>
<gene>
    <name evidence="2" type="ORF">J6TS1_06870</name>
</gene>